<evidence type="ECO:0000256" key="7">
    <source>
        <dbReference type="ARBA" id="ARBA00023306"/>
    </source>
</evidence>
<dbReference type="FunFam" id="1.25.10.10:FF:001182">
    <property type="entry name" value="Uncharacterized protein"/>
    <property type="match status" value="1"/>
</dbReference>
<dbReference type="GO" id="GO:0051301">
    <property type="term" value="P:cell division"/>
    <property type="evidence" value="ECO:0007669"/>
    <property type="project" value="UniProtKB-KW"/>
</dbReference>
<dbReference type="GO" id="GO:0000793">
    <property type="term" value="C:condensed chromosome"/>
    <property type="evidence" value="ECO:0007669"/>
    <property type="project" value="TreeGrafter"/>
</dbReference>
<dbReference type="GO" id="GO:0005737">
    <property type="term" value="C:cytoplasm"/>
    <property type="evidence" value="ECO:0007669"/>
    <property type="project" value="TreeGrafter"/>
</dbReference>
<evidence type="ECO:0000313" key="11">
    <source>
        <dbReference type="EMBL" id="PWA30588.1"/>
    </source>
</evidence>
<dbReference type="PANTHER" id="PTHR14418">
    <property type="entry name" value="CONDENSIN COMPLEX SUBUNIT 3-RELATED"/>
    <property type="match status" value="1"/>
</dbReference>
<dbReference type="PANTHER" id="PTHR14418:SF5">
    <property type="entry name" value="CONDENSIN COMPLEX SUBUNIT 3"/>
    <property type="match status" value="1"/>
</dbReference>
<evidence type="ECO:0000256" key="2">
    <source>
        <dbReference type="ARBA" id="ARBA00006533"/>
    </source>
</evidence>
<dbReference type="Gene3D" id="1.25.10.10">
    <property type="entry name" value="Leucine-rich Repeat Variant"/>
    <property type="match status" value="1"/>
</dbReference>
<evidence type="ECO:0000256" key="5">
    <source>
        <dbReference type="ARBA" id="ARBA00022776"/>
    </source>
</evidence>
<evidence type="ECO:0000313" key="12">
    <source>
        <dbReference type="Proteomes" id="UP000250572"/>
    </source>
</evidence>
<keyword evidence="6" id="KW-0226">DNA condensation</keyword>
<feature type="compositionally biased region" description="Basic residues" evidence="8">
    <location>
        <begin position="1179"/>
        <end position="1188"/>
    </location>
</feature>
<keyword evidence="3" id="KW-0158">Chromosome</keyword>
<evidence type="ECO:0000259" key="10">
    <source>
        <dbReference type="Pfam" id="PF12719"/>
    </source>
</evidence>
<dbReference type="Gene3D" id="4.10.860.10">
    <property type="entry name" value="UVR domain"/>
    <property type="match status" value="1"/>
</dbReference>
<feature type="region of interest" description="Disordered" evidence="8">
    <location>
        <begin position="318"/>
        <end position="338"/>
    </location>
</feature>
<keyword evidence="5" id="KW-0498">Mitosis</keyword>
<dbReference type="EMBL" id="NHOQ01000347">
    <property type="protein sequence ID" value="PWA30588.1"/>
    <property type="molecule type" value="Genomic_DNA"/>
</dbReference>
<dbReference type="InterPro" id="IPR027165">
    <property type="entry name" value="CND3"/>
</dbReference>
<evidence type="ECO:0000256" key="6">
    <source>
        <dbReference type="ARBA" id="ARBA00023067"/>
    </source>
</evidence>
<feature type="compositionally biased region" description="Basic and acidic residues" evidence="8">
    <location>
        <begin position="922"/>
        <end position="937"/>
    </location>
</feature>
<feature type="domain" description="UVR" evidence="9">
    <location>
        <begin position="743"/>
        <end position="777"/>
    </location>
</feature>
<proteinExistence type="inferred from homology"/>
<evidence type="ECO:0000256" key="8">
    <source>
        <dbReference type="SAM" id="MobiDB-lite"/>
    </source>
</evidence>
<dbReference type="InterPro" id="IPR016024">
    <property type="entry name" value="ARM-type_fold"/>
</dbReference>
<keyword evidence="12" id="KW-1185">Reference proteome</keyword>
<comment type="similarity">
    <text evidence="2">Belongs to the CND3 (condensin subunit 3) family.</text>
</comment>
<feature type="region of interest" description="Disordered" evidence="8">
    <location>
        <begin position="1350"/>
        <end position="1370"/>
    </location>
</feature>
<sequence length="1370" mass="152120">MGIRRRASLARAVSRGSYLGELSDLLAHLAVHLVVIELLLDGGQLCRSPVHGGARPGGLCSLTGACSHNGAPHHLSLSLSLSPRGTSQDRRIVRNDPSASRMKNPTEIVSASYSCISSLRAQILSRHLQESGGRSSGLSWCVPVAAPLSSCWPPGDRGGHTLEVHRGRACASRACPVASRWRMRAYSPTTCLGAGAERGVCICGTLPETAAGEAHCCSAAPPLIAVRKGGGGGSPGSMTADSEIELKEAFQRAQKGHNNKAKLVASLKSRYNKLEDKTLFHEEFVHYLKYAMIVYKREPAVENVIEFVAKFATSFQPLPNAEDEQQEEEEEEEEDEDDHPFLSFIFNFLLESHKANSHAVRFRACQLINKLLGSMAENAQIDDDLFDRIHQAMLVRVTDKFPNVRIQAALAMTRLQQPKDPDCPTINAYMLILENDSNAEVRRAVLSCIAMSPRTLPKVLKRTRDIKENVRKLAYQVLSEKVHIKALTIAQRVGLLQQGLHDTSESVRDIVCSRLLPAWLLRLDGNIIELLHRLDVENCAETAMETLKAIFKTMPAEELLHIRGHLDDRKVIPEDSMTCENVLYWRSLCEFLKGKGDDGEEMLEQVLPDAAIYGDYLFGYLKAVPVLTEEQRADFNQLELVMTKEFISQQLIHLIGCLDTNEEGGRKRVLAVLQEMLALTQTPSSLVSLLTEKLLALIPDDQRRIQTVAEIISDVREPIMEASQPVDENRSRRQQVQLAEVKVRLIEAKQDLEDCIAAQDFSRAAELKDSIAGLEDQRNQVLQEISESSQPVDREVRAEKNDPETLLRCLTMCAELLKQMNIKTRTGPTISALMSSLVLPSIANAHPAVRNMAVVCLGTCTLHSKELAKAHMVLLLQIAQLDEVKIRISALRAIIDLLLLFGFQLLSETASTQTVQPPLSPDRQEGDPTSAEDKGNIPEDSAQSILVMLSEFLDSEMSDLRTETAEGLAKLMYTGRISSAKMLSRLVLLWYNPVTEDDVRLRHCLGVFFQLYARESRAHQEVVEETFLPTVRTLLNAPATSPLAEVDINNVVELLVELTRPSGLIKPSANTEEVCVHDYLAVRMCGEMLKDPTAPEVRLYAKTLSNLELSREETVRDDLTTLLQQLVQVVKDRVCLRALEKMLHQLMDSKEQAEVVNSSALQPLDVNADEAAAEDPSKSTKRPKRGQRKASTAKGGRRPSRKAESSEESDGENVPESAPVVRSSRRAKIAALEKTKLDLNPLINQEANLGVCGGIYTCHVASTPLTVFTCKEKDEEEKDYALCSGQYKRYPHLQNQFLLWFQQVSDIYGVDNKNRSKTEWQKWASLATPVLPDGVFRVANSPMRCRCGDDDERLQSGGRSVTNSIQPTMP</sequence>
<dbReference type="GO" id="GO:0007076">
    <property type="term" value="P:mitotic chromosome condensation"/>
    <property type="evidence" value="ECO:0007669"/>
    <property type="project" value="InterPro"/>
</dbReference>
<dbReference type="Proteomes" id="UP000250572">
    <property type="component" value="Unassembled WGS sequence"/>
</dbReference>
<name>A0A315W5I8_GAMAF</name>
<dbReference type="InterPro" id="IPR001943">
    <property type="entry name" value="UVR_dom"/>
</dbReference>
<dbReference type="InterPro" id="IPR011989">
    <property type="entry name" value="ARM-like"/>
</dbReference>
<comment type="caution">
    <text evidence="11">The sequence shown here is derived from an EMBL/GenBank/DDBJ whole genome shotgun (WGS) entry which is preliminary data.</text>
</comment>
<feature type="region of interest" description="Disordered" evidence="8">
    <location>
        <begin position="914"/>
        <end position="937"/>
    </location>
</feature>
<protein>
    <recommendedName>
        <fullName evidence="13">Nuclear condensin complex subunit 3 C-terminal domain-containing protein</fullName>
    </recommendedName>
</protein>
<dbReference type="Pfam" id="PF12719">
    <property type="entry name" value="Cnd3"/>
    <property type="match status" value="1"/>
</dbReference>
<evidence type="ECO:0000256" key="4">
    <source>
        <dbReference type="ARBA" id="ARBA00022618"/>
    </source>
</evidence>
<gene>
    <name evidence="11" type="ORF">CCH79_00009327</name>
</gene>
<feature type="compositionally biased region" description="Polar residues" evidence="8">
    <location>
        <begin position="1357"/>
        <end position="1370"/>
    </location>
</feature>
<dbReference type="GO" id="GO:0000796">
    <property type="term" value="C:condensin complex"/>
    <property type="evidence" value="ECO:0007669"/>
    <property type="project" value="InterPro"/>
</dbReference>
<organism evidence="11 12">
    <name type="scientific">Gambusia affinis</name>
    <name type="common">Western mosquitofish</name>
    <name type="synonym">Heterandria affinis</name>
    <dbReference type="NCBI Taxonomy" id="33528"/>
    <lineage>
        <taxon>Eukaryota</taxon>
        <taxon>Metazoa</taxon>
        <taxon>Chordata</taxon>
        <taxon>Craniata</taxon>
        <taxon>Vertebrata</taxon>
        <taxon>Euteleostomi</taxon>
        <taxon>Actinopterygii</taxon>
        <taxon>Neopterygii</taxon>
        <taxon>Teleostei</taxon>
        <taxon>Neoteleostei</taxon>
        <taxon>Acanthomorphata</taxon>
        <taxon>Ovalentaria</taxon>
        <taxon>Atherinomorphae</taxon>
        <taxon>Cyprinodontiformes</taxon>
        <taxon>Poeciliidae</taxon>
        <taxon>Poeciliinae</taxon>
        <taxon>Gambusia</taxon>
    </lineage>
</organism>
<keyword evidence="4" id="KW-0132">Cell division</keyword>
<feature type="compositionally biased region" description="Acidic residues" evidence="8">
    <location>
        <begin position="321"/>
        <end position="338"/>
    </location>
</feature>
<comment type="subcellular location">
    <subcellularLocation>
        <location evidence="1">Chromosome</location>
    </subcellularLocation>
</comment>
<evidence type="ECO:0000256" key="1">
    <source>
        <dbReference type="ARBA" id="ARBA00004286"/>
    </source>
</evidence>
<feature type="domain" description="Nuclear condensin complex subunit 3 C-terminal" evidence="10">
    <location>
        <begin position="808"/>
        <end position="1109"/>
    </location>
</feature>
<evidence type="ECO:0000259" key="9">
    <source>
        <dbReference type="Pfam" id="PF02151"/>
    </source>
</evidence>
<dbReference type="SUPFAM" id="SSF48371">
    <property type="entry name" value="ARM repeat"/>
    <property type="match status" value="1"/>
</dbReference>
<dbReference type="FunFam" id="1.25.10.10:FF:000461">
    <property type="entry name" value="Non-SMC condensin I complex, subunit G"/>
    <property type="match status" value="1"/>
</dbReference>
<keyword evidence="7" id="KW-0131">Cell cycle</keyword>
<reference evidence="11 12" key="1">
    <citation type="journal article" date="2018" name="G3 (Bethesda)">
        <title>A High-Quality Reference Genome for the Invasive Mosquitofish Gambusia affinis Using a Chicago Library.</title>
        <authorList>
            <person name="Hoffberg S.L."/>
            <person name="Troendle N.J."/>
            <person name="Glenn T.C."/>
            <person name="Mahmud O."/>
            <person name="Louha S."/>
            <person name="Chalopin D."/>
            <person name="Bennetzen J.L."/>
            <person name="Mauricio R."/>
        </authorList>
    </citation>
    <scope>NUCLEOTIDE SEQUENCE [LARGE SCALE GENOMIC DNA]</scope>
    <source>
        <strain evidence="11">NE01/NJP1002.9</strain>
        <tissue evidence="11">Muscle</tissue>
    </source>
</reference>
<feature type="region of interest" description="Disordered" evidence="8">
    <location>
        <begin position="1160"/>
        <end position="1225"/>
    </location>
</feature>
<evidence type="ECO:0008006" key="13">
    <source>
        <dbReference type="Google" id="ProtNLM"/>
    </source>
</evidence>
<dbReference type="Pfam" id="PF02151">
    <property type="entry name" value="UVR"/>
    <property type="match status" value="1"/>
</dbReference>
<accession>A0A315W5I8</accession>
<evidence type="ECO:0000256" key="3">
    <source>
        <dbReference type="ARBA" id="ARBA00022454"/>
    </source>
</evidence>
<dbReference type="STRING" id="33528.ENSGAFP00000030535"/>
<dbReference type="InterPro" id="IPR025977">
    <property type="entry name" value="Cnd3_C"/>
</dbReference>